<dbReference type="Pfam" id="PF14153">
    <property type="entry name" value="Spore_coat_CotO"/>
    <property type="match status" value="1"/>
</dbReference>
<dbReference type="AlphaFoldDB" id="A0A926S2D5"/>
<comment type="caution">
    <text evidence="2">The sequence shown here is derived from an EMBL/GenBank/DDBJ whole genome shotgun (WGS) entry which is preliminary data.</text>
</comment>
<feature type="compositionally biased region" description="Basic residues" evidence="1">
    <location>
        <begin position="86"/>
        <end position="95"/>
    </location>
</feature>
<dbReference type="Proteomes" id="UP000626844">
    <property type="component" value="Unassembled WGS sequence"/>
</dbReference>
<feature type="region of interest" description="Disordered" evidence="1">
    <location>
        <begin position="56"/>
        <end position="96"/>
    </location>
</feature>
<name>A0A926S2D5_9BACI</name>
<dbReference type="InterPro" id="IPR025439">
    <property type="entry name" value="Spore_coat_CotO"/>
</dbReference>
<organism evidence="2 3">
    <name type="scientific">Metabacillus arenae</name>
    <dbReference type="NCBI Taxonomy" id="2771434"/>
    <lineage>
        <taxon>Bacteria</taxon>
        <taxon>Bacillati</taxon>
        <taxon>Bacillota</taxon>
        <taxon>Bacilli</taxon>
        <taxon>Bacillales</taxon>
        <taxon>Bacillaceae</taxon>
        <taxon>Metabacillus</taxon>
    </lineage>
</organism>
<gene>
    <name evidence="2" type="ORF">IC621_16870</name>
</gene>
<evidence type="ECO:0000313" key="2">
    <source>
        <dbReference type="EMBL" id="MBD1381904.1"/>
    </source>
</evidence>
<protein>
    <recommendedName>
        <fullName evidence="4">Spore coat protein CotO</fullName>
    </recommendedName>
</protein>
<keyword evidence="3" id="KW-1185">Reference proteome</keyword>
<reference evidence="2" key="1">
    <citation type="submission" date="2020-09" db="EMBL/GenBank/DDBJ databases">
        <title>A novel bacterium of genus Bacillus, isolated from South China Sea.</title>
        <authorList>
            <person name="Huang H."/>
            <person name="Mo K."/>
            <person name="Hu Y."/>
        </authorList>
    </citation>
    <scope>NUCLEOTIDE SEQUENCE</scope>
    <source>
        <strain evidence="2">IB182487</strain>
    </source>
</reference>
<evidence type="ECO:0000313" key="3">
    <source>
        <dbReference type="Proteomes" id="UP000626844"/>
    </source>
</evidence>
<evidence type="ECO:0008006" key="4">
    <source>
        <dbReference type="Google" id="ProtNLM"/>
    </source>
</evidence>
<feature type="compositionally biased region" description="Basic and acidic residues" evidence="1">
    <location>
        <begin position="56"/>
        <end position="85"/>
    </location>
</feature>
<dbReference type="RefSeq" id="WP_191159574.1">
    <property type="nucleotide sequence ID" value="NZ_JACXAI010000023.1"/>
</dbReference>
<sequence>MSNKQKTTPLMYIVQPEYNDVRAQMQAFVVKKPGKEEKSIQVENKTQVENTVEELSIREAKEAENDLEIAKQNEEPERKIEEKPSRRQRKKRKPLSKMSIAEKVEFFTTMPKNMAKSLCFIKTIEGSYRGVIMAEQNGIVTIRSLNEPKPLNIPLENIKGIDVLGF</sequence>
<proteinExistence type="predicted"/>
<evidence type="ECO:0000256" key="1">
    <source>
        <dbReference type="SAM" id="MobiDB-lite"/>
    </source>
</evidence>
<accession>A0A926S2D5</accession>
<dbReference type="EMBL" id="JACXAI010000023">
    <property type="protein sequence ID" value="MBD1381904.1"/>
    <property type="molecule type" value="Genomic_DNA"/>
</dbReference>